<dbReference type="InterPro" id="IPR004562">
    <property type="entry name" value="LipoylTrfase_LipoateP_Ligase"/>
</dbReference>
<dbReference type="CDD" id="cd16443">
    <property type="entry name" value="LplA"/>
    <property type="match status" value="1"/>
</dbReference>
<dbReference type="PANTHER" id="PTHR12561:SF3">
    <property type="entry name" value="LIPOYLTRANSFERASE 1, MITOCHONDRIAL"/>
    <property type="match status" value="1"/>
</dbReference>
<comment type="similarity">
    <text evidence="3">Belongs to the LplA family.</text>
</comment>
<dbReference type="SUPFAM" id="SSF55681">
    <property type="entry name" value="Class II aaRS and biotin synthetases"/>
    <property type="match status" value="1"/>
</dbReference>
<evidence type="ECO:0000313" key="7">
    <source>
        <dbReference type="Proteomes" id="UP000092555"/>
    </source>
</evidence>
<dbReference type="GO" id="GO:0017118">
    <property type="term" value="F:lipoyltransferase activity"/>
    <property type="evidence" value="ECO:0007669"/>
    <property type="project" value="TreeGrafter"/>
</dbReference>
<comment type="pathway">
    <text evidence="2">Protein modification; protein lipoylation via exogenous pathway; protein N(6)-(lipoyl)lysine from lipoate: step 2/2.</text>
</comment>
<dbReference type="InterPro" id="IPR045864">
    <property type="entry name" value="aa-tRNA-synth_II/BPL/LPL"/>
</dbReference>
<dbReference type="GO" id="GO:0009249">
    <property type="term" value="P:protein lipoylation"/>
    <property type="evidence" value="ECO:0007669"/>
    <property type="project" value="InterPro"/>
</dbReference>
<evidence type="ECO:0000256" key="3">
    <source>
        <dbReference type="ARBA" id="ARBA00008242"/>
    </source>
</evidence>
<dbReference type="STRING" id="869754.A0A1A0H8M6"/>
<sequence>MFVRLLHAQPKCTRPPSQTWLLQRRFHSVPFQDNLTPADDDAFGLADFQHYQEAPDVRALREQQGMSWPLRPSAWPRGFEQLCTAREPVVFVSRLSDPYVNLAIEDYVYSRMPLAPGSCGNRLMFYVNGACVVVGKNQNPWREVNMPALSNLRIPLVRRRSGGGAVVHDVGNVNYSFMTRKELFDRFSFARLVAQAVTAAGGPEHALAVNDRGDIVTAATREKVSGSAYKLSRGKSYHHGTMLLSLRLGVLRLLLHRDESALGHVHAPSAVASVRSPVANVGMARDDFIRCVTRAFQDKYGCVAGRPAAEDTDPAAFDQTELLGLQGFVDAYSARECPVFTIDESVALPHEVVATADELRLWQWRFGATPRFLHRFHHRERGVCVTLDIEKKAVVAAVAVEGPPDAHHAFQFLKDVVARGDHIQYTGSNVAGFVVDDELSEWLGNAIDGTT</sequence>
<evidence type="ECO:0000256" key="2">
    <source>
        <dbReference type="ARBA" id="ARBA00005085"/>
    </source>
</evidence>
<gene>
    <name evidence="6" type="ORF">METBIDRAFT_43565</name>
</gene>
<dbReference type="Pfam" id="PF21948">
    <property type="entry name" value="LplA-B_cat"/>
    <property type="match status" value="1"/>
</dbReference>
<dbReference type="UniPathway" id="UPA00537">
    <property type="reaction ID" value="UER00595"/>
</dbReference>
<dbReference type="Proteomes" id="UP000092555">
    <property type="component" value="Unassembled WGS sequence"/>
</dbReference>
<reference evidence="6 7" key="1">
    <citation type="submission" date="2016-05" db="EMBL/GenBank/DDBJ databases">
        <title>Comparative genomics of biotechnologically important yeasts.</title>
        <authorList>
            <consortium name="DOE Joint Genome Institute"/>
            <person name="Riley R."/>
            <person name="Haridas S."/>
            <person name="Wolfe K.H."/>
            <person name="Lopes M.R."/>
            <person name="Hittinger C.T."/>
            <person name="Goker M."/>
            <person name="Salamov A."/>
            <person name="Wisecaver J."/>
            <person name="Long T.M."/>
            <person name="Aerts A.L."/>
            <person name="Barry K."/>
            <person name="Choi C."/>
            <person name="Clum A."/>
            <person name="Coughlan A.Y."/>
            <person name="Deshpande S."/>
            <person name="Douglass A.P."/>
            <person name="Hanson S.J."/>
            <person name="Klenk H.-P."/>
            <person name="LaButti K."/>
            <person name="Lapidus A."/>
            <person name="Lindquist E."/>
            <person name="Lipzen A."/>
            <person name="Meier-kolthoff J.P."/>
            <person name="Ohm R.A."/>
            <person name="Otillar R.P."/>
            <person name="Pangilinan J."/>
            <person name="Peng Y."/>
            <person name="Rokas A."/>
            <person name="Rosa C.A."/>
            <person name="Scheuner C."/>
            <person name="Sibirny A.A."/>
            <person name="Slot J.C."/>
            <person name="Stielow J.B."/>
            <person name="Sun H."/>
            <person name="Kurtzman C.P."/>
            <person name="Blackwell M."/>
            <person name="Grigoriev I.V."/>
            <person name="Jeffries T.W."/>
        </authorList>
    </citation>
    <scope>NUCLEOTIDE SEQUENCE [LARGE SCALE GENOMIC DNA]</scope>
    <source>
        <strain evidence="6 7">NRRL YB-4993</strain>
    </source>
</reference>
<comment type="function">
    <text evidence="1">Catalyzes both the ATP-dependent activation of exogenously supplied lipoate to lipoyl-AMP and the transfer of the activated lipoyl onto the lipoyl domains of lipoate-dependent enzymes.</text>
</comment>
<dbReference type="PANTHER" id="PTHR12561">
    <property type="entry name" value="LIPOATE-PROTEIN LIGASE"/>
    <property type="match status" value="1"/>
</dbReference>
<proteinExistence type="inferred from homology"/>
<dbReference type="InterPro" id="IPR004143">
    <property type="entry name" value="BPL_LPL_catalytic"/>
</dbReference>
<dbReference type="OrthoDB" id="201621at2759"/>
<comment type="caution">
    <text evidence="6">The sequence shown here is derived from an EMBL/GenBank/DDBJ whole genome shotgun (WGS) entry which is preliminary data.</text>
</comment>
<evidence type="ECO:0000259" key="5">
    <source>
        <dbReference type="PROSITE" id="PS51733"/>
    </source>
</evidence>
<dbReference type="RefSeq" id="XP_018710991.1">
    <property type="nucleotide sequence ID" value="XM_018857675.1"/>
</dbReference>
<dbReference type="EMBL" id="LXTC01000004">
    <property type="protein sequence ID" value="OBA20469.1"/>
    <property type="molecule type" value="Genomic_DNA"/>
</dbReference>
<keyword evidence="7" id="KW-1185">Reference proteome</keyword>
<evidence type="ECO:0000256" key="4">
    <source>
        <dbReference type="ARBA" id="ARBA00015925"/>
    </source>
</evidence>
<dbReference type="AlphaFoldDB" id="A0A1A0H8M6"/>
<evidence type="ECO:0000256" key="1">
    <source>
        <dbReference type="ARBA" id="ARBA00003253"/>
    </source>
</evidence>
<evidence type="ECO:0000313" key="6">
    <source>
        <dbReference type="EMBL" id="OBA20469.1"/>
    </source>
</evidence>
<feature type="domain" description="BPL/LPL catalytic" evidence="5">
    <location>
        <begin position="117"/>
        <end position="300"/>
    </location>
</feature>
<organism evidence="6 7">
    <name type="scientific">Metschnikowia bicuspidata var. bicuspidata NRRL YB-4993</name>
    <dbReference type="NCBI Taxonomy" id="869754"/>
    <lineage>
        <taxon>Eukaryota</taxon>
        <taxon>Fungi</taxon>
        <taxon>Dikarya</taxon>
        <taxon>Ascomycota</taxon>
        <taxon>Saccharomycotina</taxon>
        <taxon>Pichiomycetes</taxon>
        <taxon>Metschnikowiaceae</taxon>
        <taxon>Metschnikowia</taxon>
    </lineage>
</organism>
<dbReference type="Gene3D" id="3.30.930.10">
    <property type="entry name" value="Bira Bifunctional Protein, Domain 2"/>
    <property type="match status" value="1"/>
</dbReference>
<dbReference type="GO" id="GO:0005739">
    <property type="term" value="C:mitochondrion"/>
    <property type="evidence" value="ECO:0007669"/>
    <property type="project" value="TreeGrafter"/>
</dbReference>
<dbReference type="GeneID" id="30030651"/>
<dbReference type="PROSITE" id="PS51733">
    <property type="entry name" value="BPL_LPL_CATALYTIC"/>
    <property type="match status" value="1"/>
</dbReference>
<name>A0A1A0H8M6_9ASCO</name>
<protein>
    <recommendedName>
        <fullName evidence="4">Putative lipoate-protein ligase A</fullName>
    </recommendedName>
</protein>
<accession>A0A1A0H8M6</accession>